<dbReference type="GeneID" id="36288824"/>
<proteinExistence type="predicted"/>
<organism evidence="2">
    <name type="scientific">Pseudogymnoascus destructans</name>
    <dbReference type="NCBI Taxonomy" id="655981"/>
    <lineage>
        <taxon>Eukaryota</taxon>
        <taxon>Fungi</taxon>
        <taxon>Dikarya</taxon>
        <taxon>Ascomycota</taxon>
        <taxon>Pezizomycotina</taxon>
        <taxon>Leotiomycetes</taxon>
        <taxon>Thelebolales</taxon>
        <taxon>Thelebolaceae</taxon>
        <taxon>Pseudogymnoascus</taxon>
    </lineage>
</organism>
<dbReference type="RefSeq" id="XP_024323132.1">
    <property type="nucleotide sequence ID" value="XM_024469374.1"/>
</dbReference>
<dbReference type="Pfam" id="PF08613">
    <property type="entry name" value="Cyclin"/>
    <property type="match status" value="1"/>
</dbReference>
<feature type="compositionally biased region" description="Polar residues" evidence="1">
    <location>
        <begin position="527"/>
        <end position="541"/>
    </location>
</feature>
<dbReference type="PANTHER" id="PTHR15615:SF118">
    <property type="entry name" value="CYCLIN, HYPOTHETICAL (EUROFUNG)"/>
    <property type="match status" value="1"/>
</dbReference>
<dbReference type="SUPFAM" id="SSF47954">
    <property type="entry name" value="Cyclin-like"/>
    <property type="match status" value="1"/>
</dbReference>
<dbReference type="GO" id="GO:0016538">
    <property type="term" value="F:cyclin-dependent protein serine/threonine kinase regulator activity"/>
    <property type="evidence" value="ECO:0007669"/>
    <property type="project" value="TreeGrafter"/>
</dbReference>
<dbReference type="EMBL" id="KV441399">
    <property type="protein sequence ID" value="OAF57846.1"/>
    <property type="molecule type" value="Genomic_DNA"/>
</dbReference>
<evidence type="ECO:0000256" key="1">
    <source>
        <dbReference type="SAM" id="MobiDB-lite"/>
    </source>
</evidence>
<name>A0A177A6Q5_9PEZI</name>
<dbReference type="InterPro" id="IPR013922">
    <property type="entry name" value="Cyclin_PHO80-like"/>
</dbReference>
<dbReference type="Proteomes" id="UP000077154">
    <property type="component" value="Unassembled WGS sequence"/>
</dbReference>
<dbReference type="VEuPathDB" id="FungiDB:GMDG_04203"/>
<dbReference type="GO" id="GO:0005634">
    <property type="term" value="C:nucleus"/>
    <property type="evidence" value="ECO:0007669"/>
    <property type="project" value="TreeGrafter"/>
</dbReference>
<dbReference type="InterPro" id="IPR036915">
    <property type="entry name" value="Cyclin-like_sf"/>
</dbReference>
<dbReference type="GO" id="GO:0000307">
    <property type="term" value="C:cyclin-dependent protein kinase holoenzyme complex"/>
    <property type="evidence" value="ECO:0007669"/>
    <property type="project" value="TreeGrafter"/>
</dbReference>
<dbReference type="Gene3D" id="1.10.472.10">
    <property type="entry name" value="Cyclin-like"/>
    <property type="match status" value="1"/>
</dbReference>
<evidence type="ECO:0008006" key="3">
    <source>
        <dbReference type="Google" id="ProtNLM"/>
    </source>
</evidence>
<feature type="region of interest" description="Disordered" evidence="1">
    <location>
        <begin position="372"/>
        <end position="395"/>
    </location>
</feature>
<gene>
    <name evidence="2" type="ORF">VC83_05760</name>
</gene>
<evidence type="ECO:0000313" key="2">
    <source>
        <dbReference type="EMBL" id="OAF57846.1"/>
    </source>
</evidence>
<feature type="region of interest" description="Disordered" evidence="1">
    <location>
        <begin position="509"/>
        <end position="551"/>
    </location>
</feature>
<dbReference type="AlphaFoldDB" id="A0A177A6Q5"/>
<accession>A0A177A6Q5</accession>
<protein>
    <recommendedName>
        <fullName evidence="3">Cyclin</fullName>
    </recommendedName>
</protein>
<dbReference type="eggNOG" id="ENOG502QWSP">
    <property type="taxonomic scope" value="Eukaryota"/>
</dbReference>
<dbReference type="OrthoDB" id="244495at2759"/>
<feature type="compositionally biased region" description="Polar residues" evidence="1">
    <location>
        <begin position="509"/>
        <end position="521"/>
    </location>
</feature>
<sequence>MHQASASSTGLDFLPPSRNLYNSHYPSTYTQTGWPRSLLPPTNAPVHRYATPDSSCRSTGLGPSVADRERWLQYASNIPAISTRGRLPTPPADDMSVHQPQQSTTNGVRQGINFPSIASYQTSASALAYPYNSASRAAETLGLGSTANSSASQLYDDRPHNGATNGIEERVKEVVPRKESIHLSVQATPPVNGSSIGELAAQLTCLFWFETTETLRKAENWTPSSSPVERIAPDAIPTATFRKWVLTILSTTQVTPNVILLALMFIYRLKTLNPTVKGKAGSEYRLLTVALMLGNKFLDDNTYTNKTWAEVSGISVVEIHVMEVEFLGSMRYSLLASKEQWAEWQIKLGRFGDYFERASKLPLPLPSPVSNTFPSSKLPSPIRVQSHSPISSTHLSNSSFELNQQWPSQYTLSQPLPQPPQATKKRPFEDLWVEPPSKRPATISAAHIPAVMVPNSQLAVPRQQAPRLPVPQLSISTSTGAGYPTFAQTLPPLPPLNGRTMSQAFPATPSWAPTPQINVPSSGMPPQAQQAYSLPGSNHGTPSRRHSPRSIGVHSMNSSPISGIFPTAVLDLNSPSIFLQQRNSPYKPIRLPNTLLYPPPQSSYQHFQAGIDQMHYQPLGKRNDYRSGVVPEYVANPIYQHYPSLPQPTFHPLA</sequence>
<dbReference type="CDD" id="cd20557">
    <property type="entry name" value="CYCLIN_ScPCL1-like"/>
    <property type="match status" value="1"/>
</dbReference>
<dbReference type="GO" id="GO:0019901">
    <property type="term" value="F:protein kinase binding"/>
    <property type="evidence" value="ECO:0007669"/>
    <property type="project" value="InterPro"/>
</dbReference>
<reference evidence="2" key="1">
    <citation type="submission" date="2016-03" db="EMBL/GenBank/DDBJ databases">
        <title>Updated assembly of Pseudogymnoascus destructans, the fungus causing white-nose syndrome of bats.</title>
        <authorList>
            <person name="Palmer J.M."/>
            <person name="Drees K.P."/>
            <person name="Foster J.T."/>
            <person name="Lindner D.L."/>
        </authorList>
    </citation>
    <scope>NUCLEOTIDE SEQUENCE [LARGE SCALE GENOMIC DNA]</scope>
    <source>
        <strain evidence="2">20631-21</strain>
    </source>
</reference>
<dbReference type="PANTHER" id="PTHR15615">
    <property type="match status" value="1"/>
</dbReference>